<accession>A0ABV9LT47</accession>
<name>A0ABV9LT47_9ALTE</name>
<organism evidence="1 2">
    <name type="scientific">Glaciecola siphonariae</name>
    <dbReference type="NCBI Taxonomy" id="521012"/>
    <lineage>
        <taxon>Bacteria</taxon>
        <taxon>Pseudomonadati</taxon>
        <taxon>Pseudomonadota</taxon>
        <taxon>Gammaproteobacteria</taxon>
        <taxon>Alteromonadales</taxon>
        <taxon>Alteromonadaceae</taxon>
        <taxon>Glaciecola</taxon>
    </lineage>
</organism>
<reference evidence="2" key="1">
    <citation type="journal article" date="2019" name="Int. J. Syst. Evol. Microbiol.">
        <title>The Global Catalogue of Microorganisms (GCM) 10K type strain sequencing project: providing services to taxonomists for standard genome sequencing and annotation.</title>
        <authorList>
            <consortium name="The Broad Institute Genomics Platform"/>
            <consortium name="The Broad Institute Genome Sequencing Center for Infectious Disease"/>
            <person name="Wu L."/>
            <person name="Ma J."/>
        </authorList>
    </citation>
    <scope>NUCLEOTIDE SEQUENCE [LARGE SCALE GENOMIC DNA]</scope>
    <source>
        <strain evidence="2">KACC 12507</strain>
    </source>
</reference>
<evidence type="ECO:0000313" key="1">
    <source>
        <dbReference type="EMBL" id="MFC4699369.1"/>
    </source>
</evidence>
<dbReference type="EMBL" id="JBHSGU010000002">
    <property type="protein sequence ID" value="MFC4699369.1"/>
    <property type="molecule type" value="Genomic_DNA"/>
</dbReference>
<sequence length="125" mass="13887">MNLSNYDVVELLKEWGAWSSTGIGKGSLETPLYDNSHWISDDIGLAIDSAVGKLRLADESKKRLDASRKIKRHSPRYAAITFYYKRRYNIPMVANALKCGDDKAALILKSGEAFIESALGLHEVA</sequence>
<proteinExistence type="predicted"/>
<evidence type="ECO:0000313" key="2">
    <source>
        <dbReference type="Proteomes" id="UP001595897"/>
    </source>
</evidence>
<evidence type="ECO:0008006" key="3">
    <source>
        <dbReference type="Google" id="ProtNLM"/>
    </source>
</evidence>
<dbReference type="Proteomes" id="UP001595897">
    <property type="component" value="Unassembled WGS sequence"/>
</dbReference>
<protein>
    <recommendedName>
        <fullName evidence="3">Phage antitermination protein Q</fullName>
    </recommendedName>
</protein>
<keyword evidence="2" id="KW-1185">Reference proteome</keyword>
<gene>
    <name evidence="1" type="ORF">ACFO4O_04250</name>
</gene>
<dbReference type="RefSeq" id="WP_382406117.1">
    <property type="nucleotide sequence ID" value="NZ_JBHSGU010000002.1"/>
</dbReference>
<comment type="caution">
    <text evidence="1">The sequence shown here is derived from an EMBL/GenBank/DDBJ whole genome shotgun (WGS) entry which is preliminary data.</text>
</comment>